<evidence type="ECO:0000313" key="3">
    <source>
        <dbReference type="Proteomes" id="UP001642260"/>
    </source>
</evidence>
<organism evidence="2 3">
    <name type="scientific">Eruca vesicaria subsp. sativa</name>
    <name type="common">Garden rocket</name>
    <name type="synonym">Eruca sativa</name>
    <dbReference type="NCBI Taxonomy" id="29727"/>
    <lineage>
        <taxon>Eukaryota</taxon>
        <taxon>Viridiplantae</taxon>
        <taxon>Streptophyta</taxon>
        <taxon>Embryophyta</taxon>
        <taxon>Tracheophyta</taxon>
        <taxon>Spermatophyta</taxon>
        <taxon>Magnoliopsida</taxon>
        <taxon>eudicotyledons</taxon>
        <taxon>Gunneridae</taxon>
        <taxon>Pentapetalae</taxon>
        <taxon>rosids</taxon>
        <taxon>malvids</taxon>
        <taxon>Brassicales</taxon>
        <taxon>Brassicaceae</taxon>
        <taxon>Brassiceae</taxon>
        <taxon>Eruca</taxon>
    </lineage>
</organism>
<protein>
    <submittedName>
        <fullName evidence="2">Uncharacterized protein</fullName>
    </submittedName>
</protein>
<feature type="compositionally biased region" description="Polar residues" evidence="1">
    <location>
        <begin position="24"/>
        <end position="38"/>
    </location>
</feature>
<gene>
    <name evidence="2" type="ORF">ERUC_LOCUS38034</name>
</gene>
<name>A0ABC8LP38_ERUVS</name>
<dbReference type="EMBL" id="CAKOAT010666265">
    <property type="protein sequence ID" value="CAH8385551.1"/>
    <property type="molecule type" value="Genomic_DNA"/>
</dbReference>
<sequence length="197" mass="22625">MDERFVKLENDISQLKESVKLVTFQKNDGEPSNTSKPPTSIPLKPKRKDESKVGFDFNFSNLHDVDMAFNSNIDLELETQEYLRKTLDQLAQDSVVKRFDPKQESPDKDPLEFCTPLTSFQSFLNKTPHLTDDDNDPRCANLPDSSLVHFSQEEWTKFQNWSMSPTDVPIGPSVFSYTMATRILGLGKWLHNPVRDL</sequence>
<keyword evidence="3" id="KW-1185">Reference proteome</keyword>
<evidence type="ECO:0000313" key="2">
    <source>
        <dbReference type="EMBL" id="CAH8385551.1"/>
    </source>
</evidence>
<comment type="caution">
    <text evidence="2">The sequence shown here is derived from an EMBL/GenBank/DDBJ whole genome shotgun (WGS) entry which is preliminary data.</text>
</comment>
<dbReference type="AlphaFoldDB" id="A0ABC8LP38"/>
<proteinExistence type="predicted"/>
<feature type="region of interest" description="Disordered" evidence="1">
    <location>
        <begin position="24"/>
        <end position="47"/>
    </location>
</feature>
<evidence type="ECO:0000256" key="1">
    <source>
        <dbReference type="SAM" id="MobiDB-lite"/>
    </source>
</evidence>
<reference evidence="2 3" key="1">
    <citation type="submission" date="2022-03" db="EMBL/GenBank/DDBJ databases">
        <authorList>
            <person name="Macdonald S."/>
            <person name="Ahmed S."/>
            <person name="Newling K."/>
        </authorList>
    </citation>
    <scope>NUCLEOTIDE SEQUENCE [LARGE SCALE GENOMIC DNA]</scope>
</reference>
<dbReference type="Proteomes" id="UP001642260">
    <property type="component" value="Unassembled WGS sequence"/>
</dbReference>
<accession>A0ABC8LP38</accession>